<sequence>MSTKYIWTKIPVKEEIKRSSHSFCVIGNKGYIFGGEIKPRQPVDNALHVIDLSTGVYNKVQGAGDVPDSRVGHTGVVLGEEIYVFGGRGGPDMTPLIENGAIHRYTPSTNLWTRLRPDTSSPYPLARSYHASAASPLTNQILIHAGCGDASTGRVNDLWAFDISSNVWSELPDAPGEKGRGGTALTVLNDTVWRFGGFDGKTEIGGAIDSLSLNLSLQGGSWESINYDSKSGPTELEKMGNGPGARSVAGLLVLDKDKLVTLFGEGKPSPTGGHDSAGNFWGDVWTFDIQRNKWEELSVEVEGQGDGPGERGWFDSDVIQGGGVVVWGGIDSRNERMGDGWILKRL</sequence>
<dbReference type="PANTHER" id="PTHR47435">
    <property type="entry name" value="KELCH REPEAT PROTEIN (AFU_ORTHOLOGUE AFUA_5G12780)"/>
    <property type="match status" value="1"/>
</dbReference>
<keyword evidence="1" id="KW-0677">Repeat</keyword>
<dbReference type="GO" id="GO:0019760">
    <property type="term" value="P:glucosinolate metabolic process"/>
    <property type="evidence" value="ECO:0007669"/>
    <property type="project" value="UniProtKB-ARBA"/>
</dbReference>
<dbReference type="OrthoDB" id="10250130at2759"/>
<protein>
    <recommendedName>
        <fullName evidence="5">Galactose oxidase</fullName>
    </recommendedName>
</protein>
<name>A0A1Y2AX01_9TREE</name>
<accession>A0A1Y2AX01</accession>
<evidence type="ECO:0000256" key="2">
    <source>
        <dbReference type="ARBA" id="ARBA00023004"/>
    </source>
</evidence>
<dbReference type="InParanoid" id="A0A1Y2AX01"/>
<evidence type="ECO:0000313" key="3">
    <source>
        <dbReference type="EMBL" id="ORY27072.1"/>
    </source>
</evidence>
<organism evidence="3 4">
    <name type="scientific">Naematelia encephala</name>
    <dbReference type="NCBI Taxonomy" id="71784"/>
    <lineage>
        <taxon>Eukaryota</taxon>
        <taxon>Fungi</taxon>
        <taxon>Dikarya</taxon>
        <taxon>Basidiomycota</taxon>
        <taxon>Agaricomycotina</taxon>
        <taxon>Tremellomycetes</taxon>
        <taxon>Tremellales</taxon>
        <taxon>Naemateliaceae</taxon>
        <taxon>Naematelia</taxon>
    </lineage>
</organism>
<dbReference type="PANTHER" id="PTHR47435:SF4">
    <property type="entry name" value="KELCH REPEAT PROTEIN (AFU_ORTHOLOGUE AFUA_5G12780)"/>
    <property type="match status" value="1"/>
</dbReference>
<dbReference type="Pfam" id="PF24681">
    <property type="entry name" value="Kelch_KLHDC2_KLHL20_DRC7"/>
    <property type="match status" value="1"/>
</dbReference>
<dbReference type="Proteomes" id="UP000193986">
    <property type="component" value="Unassembled WGS sequence"/>
</dbReference>
<dbReference type="STRING" id="71784.A0A1Y2AX01"/>
<keyword evidence="4" id="KW-1185">Reference proteome</keyword>
<reference evidence="3 4" key="1">
    <citation type="submission" date="2016-07" db="EMBL/GenBank/DDBJ databases">
        <title>Pervasive Adenine N6-methylation of Active Genes in Fungi.</title>
        <authorList>
            <consortium name="DOE Joint Genome Institute"/>
            <person name="Mondo S.J."/>
            <person name="Dannebaum R.O."/>
            <person name="Kuo R.C."/>
            <person name="Labutti K."/>
            <person name="Haridas S."/>
            <person name="Kuo A."/>
            <person name="Salamov A."/>
            <person name="Ahrendt S.R."/>
            <person name="Lipzen A."/>
            <person name="Sullivan W."/>
            <person name="Andreopoulos W.B."/>
            <person name="Clum A."/>
            <person name="Lindquist E."/>
            <person name="Daum C."/>
            <person name="Ramamoorthy G.K."/>
            <person name="Gryganskyi A."/>
            <person name="Culley D."/>
            <person name="Magnuson J.K."/>
            <person name="James T.Y."/>
            <person name="O'Malley M.A."/>
            <person name="Stajich J.E."/>
            <person name="Spatafora J.W."/>
            <person name="Visel A."/>
            <person name="Grigoriev I.V."/>
        </authorList>
    </citation>
    <scope>NUCLEOTIDE SEQUENCE [LARGE SCALE GENOMIC DNA]</scope>
    <source>
        <strain evidence="3 4">68-887.2</strain>
    </source>
</reference>
<keyword evidence="2" id="KW-0408">Iron</keyword>
<dbReference type="InterPro" id="IPR015915">
    <property type="entry name" value="Kelch-typ_b-propeller"/>
</dbReference>
<dbReference type="Gene3D" id="2.120.10.80">
    <property type="entry name" value="Kelch-type beta propeller"/>
    <property type="match status" value="2"/>
</dbReference>
<proteinExistence type="predicted"/>
<dbReference type="SUPFAM" id="SSF117281">
    <property type="entry name" value="Kelch motif"/>
    <property type="match status" value="2"/>
</dbReference>
<evidence type="ECO:0000313" key="4">
    <source>
        <dbReference type="Proteomes" id="UP000193986"/>
    </source>
</evidence>
<dbReference type="AlphaFoldDB" id="A0A1Y2AX01"/>
<dbReference type="EMBL" id="MCFC01000041">
    <property type="protein sequence ID" value="ORY27072.1"/>
    <property type="molecule type" value="Genomic_DNA"/>
</dbReference>
<evidence type="ECO:0000256" key="1">
    <source>
        <dbReference type="ARBA" id="ARBA00022737"/>
    </source>
</evidence>
<evidence type="ECO:0008006" key="5">
    <source>
        <dbReference type="Google" id="ProtNLM"/>
    </source>
</evidence>
<gene>
    <name evidence="3" type="ORF">BCR39DRAFT_539103</name>
</gene>
<comment type="caution">
    <text evidence="3">The sequence shown here is derived from an EMBL/GenBank/DDBJ whole genome shotgun (WGS) entry which is preliminary data.</text>
</comment>